<name>A0A3R9ZY72_9HYPH</name>
<dbReference type="AlphaFoldDB" id="A0A3R9ZY72"/>
<dbReference type="Proteomes" id="UP000278398">
    <property type="component" value="Unassembled WGS sequence"/>
</dbReference>
<evidence type="ECO:0000313" key="1">
    <source>
        <dbReference type="EMBL" id="RST84579.1"/>
    </source>
</evidence>
<evidence type="ECO:0000313" key="2">
    <source>
        <dbReference type="Proteomes" id="UP000278398"/>
    </source>
</evidence>
<keyword evidence="2" id="KW-1185">Reference proteome</keyword>
<reference evidence="1 2" key="1">
    <citation type="submission" date="2018-12" db="EMBL/GenBank/DDBJ databases">
        <title>Mesorhizobium carbonis sp. nov., isolated from coal mine water.</title>
        <authorList>
            <person name="Xin W."/>
            <person name="Xu Z."/>
            <person name="Xiang F."/>
            <person name="Zhang J."/>
            <person name="Xi L."/>
            <person name="Liu J."/>
        </authorList>
    </citation>
    <scope>NUCLEOTIDE SEQUENCE [LARGE SCALE GENOMIC DNA]</scope>
    <source>
        <strain evidence="1 2">B2.3</strain>
    </source>
</reference>
<proteinExistence type="predicted"/>
<sequence length="129" mass="14438">MALVGDGFLVMWHDITPEMQGEYTEWHTREHMPERLSIPGFLVGKRLVNHDRDHYRFGTIYTGRDVEVFRSPAYLARLNDPTPWSNTLQPAFRNFLRVACERVASAGRGDGGAAATTRLSFAEGAGEAA</sequence>
<dbReference type="EMBL" id="RWKW01000087">
    <property type="protein sequence ID" value="RST84579.1"/>
    <property type="molecule type" value="Genomic_DNA"/>
</dbReference>
<protein>
    <submittedName>
        <fullName evidence="1">Uncharacterized protein</fullName>
    </submittedName>
</protein>
<gene>
    <name evidence="1" type="ORF">EJC49_20025</name>
</gene>
<feature type="non-terminal residue" evidence="1">
    <location>
        <position position="129"/>
    </location>
</feature>
<comment type="caution">
    <text evidence="1">The sequence shown here is derived from an EMBL/GenBank/DDBJ whole genome shotgun (WGS) entry which is preliminary data.</text>
</comment>
<organism evidence="1 2">
    <name type="scientific">Aquibium carbonis</name>
    <dbReference type="NCBI Taxonomy" id="2495581"/>
    <lineage>
        <taxon>Bacteria</taxon>
        <taxon>Pseudomonadati</taxon>
        <taxon>Pseudomonadota</taxon>
        <taxon>Alphaproteobacteria</taxon>
        <taxon>Hyphomicrobiales</taxon>
        <taxon>Phyllobacteriaceae</taxon>
        <taxon>Aquibium</taxon>
    </lineage>
</organism>
<accession>A0A3R9ZY72</accession>